<feature type="domain" description="Methyl-accepting transducer" evidence="5">
    <location>
        <begin position="448"/>
        <end position="684"/>
    </location>
</feature>
<dbReference type="PROSITE" id="PS50111">
    <property type="entry name" value="CHEMOTAXIS_TRANSDUC_2"/>
    <property type="match status" value="1"/>
</dbReference>
<keyword evidence="1" id="KW-0807">Transducer</keyword>
<gene>
    <name evidence="7" type="primary">mcpU_2</name>
    <name evidence="7" type="ORF">SDC9_63214</name>
</gene>
<accession>A0A644XKX0</accession>
<dbReference type="InterPro" id="IPR003660">
    <property type="entry name" value="HAMP_dom"/>
</dbReference>
<organism evidence="7">
    <name type="scientific">bioreactor metagenome</name>
    <dbReference type="NCBI Taxonomy" id="1076179"/>
    <lineage>
        <taxon>unclassified sequences</taxon>
        <taxon>metagenomes</taxon>
        <taxon>ecological metagenomes</taxon>
    </lineage>
</organism>
<dbReference type="SUPFAM" id="SSF58104">
    <property type="entry name" value="Methyl-accepting chemotaxis protein (MCP) signaling domain"/>
    <property type="match status" value="1"/>
</dbReference>
<dbReference type="Gene3D" id="1.10.287.950">
    <property type="entry name" value="Methyl-accepting chemotaxis protein"/>
    <property type="match status" value="1"/>
</dbReference>
<name>A0A644XKX0_9ZZZZ</name>
<feature type="domain" description="HAMP" evidence="6">
    <location>
        <begin position="348"/>
        <end position="400"/>
    </location>
</feature>
<dbReference type="GO" id="GO:0007165">
    <property type="term" value="P:signal transduction"/>
    <property type="evidence" value="ECO:0007669"/>
    <property type="project" value="UniProtKB-KW"/>
</dbReference>
<keyword evidence="4" id="KW-0472">Membrane</keyword>
<dbReference type="CDD" id="cd06225">
    <property type="entry name" value="HAMP"/>
    <property type="match status" value="1"/>
</dbReference>
<protein>
    <submittedName>
        <fullName evidence="7">Methyl-accepting chemotaxis protein McpU</fullName>
    </submittedName>
</protein>
<evidence type="ECO:0000259" key="5">
    <source>
        <dbReference type="PROSITE" id="PS50111"/>
    </source>
</evidence>
<dbReference type="AlphaFoldDB" id="A0A644XKX0"/>
<dbReference type="CDD" id="cd11386">
    <property type="entry name" value="MCP_signal"/>
    <property type="match status" value="1"/>
</dbReference>
<dbReference type="GO" id="GO:0004888">
    <property type="term" value="F:transmembrane signaling receptor activity"/>
    <property type="evidence" value="ECO:0007669"/>
    <property type="project" value="InterPro"/>
</dbReference>
<dbReference type="Pfam" id="PF00015">
    <property type="entry name" value="MCPsignal"/>
    <property type="match status" value="1"/>
</dbReference>
<dbReference type="PANTHER" id="PTHR32089:SF112">
    <property type="entry name" value="LYSOZYME-LIKE PROTEIN-RELATED"/>
    <property type="match status" value="1"/>
</dbReference>
<dbReference type="PRINTS" id="PR00260">
    <property type="entry name" value="CHEMTRNSDUCR"/>
</dbReference>
<dbReference type="InterPro" id="IPR004089">
    <property type="entry name" value="MCPsignal_dom"/>
</dbReference>
<keyword evidence="4" id="KW-1133">Transmembrane helix</keyword>
<evidence type="ECO:0000259" key="6">
    <source>
        <dbReference type="PROSITE" id="PS50885"/>
    </source>
</evidence>
<comment type="similarity">
    <text evidence="2">Belongs to the methyl-accepting chemotaxis (MCP) protein family.</text>
</comment>
<proteinExistence type="inferred from homology"/>
<dbReference type="EMBL" id="VSSQ01002686">
    <property type="protein sequence ID" value="MPM16832.1"/>
    <property type="molecule type" value="Genomic_DNA"/>
</dbReference>
<evidence type="ECO:0000313" key="7">
    <source>
        <dbReference type="EMBL" id="MPM16832.1"/>
    </source>
</evidence>
<dbReference type="SMART" id="SM00283">
    <property type="entry name" value="MA"/>
    <property type="match status" value="1"/>
</dbReference>
<dbReference type="CDD" id="cd12913">
    <property type="entry name" value="PDC1_MCP_like"/>
    <property type="match status" value="1"/>
</dbReference>
<dbReference type="PANTHER" id="PTHR32089">
    <property type="entry name" value="METHYL-ACCEPTING CHEMOTAXIS PROTEIN MCPB"/>
    <property type="match status" value="1"/>
</dbReference>
<dbReference type="Pfam" id="PF22673">
    <property type="entry name" value="MCP-like_PDC_1"/>
    <property type="match status" value="1"/>
</dbReference>
<dbReference type="Gene3D" id="6.10.340.10">
    <property type="match status" value="1"/>
</dbReference>
<dbReference type="InterPro" id="IPR004090">
    <property type="entry name" value="Chemotax_Me-accpt_rcpt"/>
</dbReference>
<dbReference type="SMART" id="SM00304">
    <property type="entry name" value="HAMP"/>
    <property type="match status" value="1"/>
</dbReference>
<sequence>MAFGLYSTSNTKEFVSNRVSQLLEKSAISSLESLVSDRASVVETALQDNIDTARTTGKIFEVLRANLGSEHLRDLFVKILRANLDNNPTYLGSYSAWEPNALDGMDALYANTEAHDASGRFITYWNRDETGKISRQALVEYESDAKHANGVRKGGWYLGPRETGKESVLDPFPYIVQGKTEWLTTISVPVKENNKFLGVSGTDLRLTFLQKMAEDVDAKIYGGKGDVFIISYDGLVVANSGDASMVGKALSNGLPNADKVMPNVREGKAYAGLSVDGKSIMAYAPVKLGRSGKFWSVLVRLPRDVVLADADALEAQLNERAKNDALNQIMVGAGVALLGIICLWFFAGSLTRPLIRAKDYAEGVAAGDFSRELVVNQQDEIGVLASSLRTMVANLQAMIAEAHAKGEEAQKAMKEAQAAMEEAHAAKAQAERAKAEGMLHAAGQLEGVVEIVTAASQQLSSQIEQSSRGADEQSGRVRETATAMEEMNATVLEVARNAQQAADASTQTKQKALEGSNIVSDAVKGIETVRDQSLAIKEDMNALGKQAEGIGQIMNVIADIADQTNLLALNAAIEAARAGDAGRGFAVVADEVRKLAEKTMAATQEVGQAIRDIQEGTRKNIANVDKAAVTIESATDLSVRSGEALSQIFNLVEQVNDQVQSIATASEQQSAASEEINKSVEQVSAISAETAQAMEQASSAVSELAQQSKVLQNLIHEMKTQK</sequence>
<dbReference type="FunFam" id="1.10.287.950:FF:000001">
    <property type="entry name" value="Methyl-accepting chemotaxis sensory transducer"/>
    <property type="match status" value="1"/>
</dbReference>
<dbReference type="PROSITE" id="PS50885">
    <property type="entry name" value="HAMP"/>
    <property type="match status" value="1"/>
</dbReference>
<evidence type="ECO:0000256" key="2">
    <source>
        <dbReference type="ARBA" id="ARBA00029447"/>
    </source>
</evidence>
<keyword evidence="4" id="KW-0812">Transmembrane</keyword>
<feature type="coiled-coil region" evidence="3">
    <location>
        <begin position="392"/>
        <end position="436"/>
    </location>
</feature>
<dbReference type="Gene3D" id="3.30.450.20">
    <property type="entry name" value="PAS domain"/>
    <property type="match status" value="2"/>
</dbReference>
<evidence type="ECO:0000256" key="3">
    <source>
        <dbReference type="SAM" id="Coils"/>
    </source>
</evidence>
<comment type="caution">
    <text evidence="7">The sequence shown here is derived from an EMBL/GenBank/DDBJ whole genome shotgun (WGS) entry which is preliminary data.</text>
</comment>
<feature type="transmembrane region" description="Helical" evidence="4">
    <location>
        <begin position="329"/>
        <end position="347"/>
    </location>
</feature>
<evidence type="ECO:0000256" key="4">
    <source>
        <dbReference type="SAM" id="Phobius"/>
    </source>
</evidence>
<keyword evidence="3" id="KW-0175">Coiled coil</keyword>
<dbReference type="GO" id="GO:0006935">
    <property type="term" value="P:chemotaxis"/>
    <property type="evidence" value="ECO:0007669"/>
    <property type="project" value="InterPro"/>
</dbReference>
<evidence type="ECO:0000256" key="1">
    <source>
        <dbReference type="ARBA" id="ARBA00023224"/>
    </source>
</evidence>
<dbReference type="GO" id="GO:0016020">
    <property type="term" value="C:membrane"/>
    <property type="evidence" value="ECO:0007669"/>
    <property type="project" value="InterPro"/>
</dbReference>
<dbReference type="Pfam" id="PF00672">
    <property type="entry name" value="HAMP"/>
    <property type="match status" value="1"/>
</dbReference>
<reference evidence="7" key="1">
    <citation type="submission" date="2019-08" db="EMBL/GenBank/DDBJ databases">
        <authorList>
            <person name="Kucharzyk K."/>
            <person name="Murdoch R.W."/>
            <person name="Higgins S."/>
            <person name="Loffler F."/>
        </authorList>
    </citation>
    <scope>NUCLEOTIDE SEQUENCE</scope>
</reference>